<evidence type="ECO:0000313" key="4">
    <source>
        <dbReference type="Proteomes" id="UP000800040"/>
    </source>
</evidence>
<accession>A0A6A5KHJ0</accession>
<sequence>MARQKPNQKNQASTSKAFEPFTRAKVAKRRNNKLRFAQNGLLDVEPKAGKYLKIARQNQQDSPLLRLPPEIRNRIFGYVLGGKTFHIEYSVNTETITNTTKSEHALSPLAVCRQVFAETALLPFSLNTFRTFSPRIFNEWIANFPPAYAEVITCVGLKIRLRRNGHSISQLLEESELQSGRFSPALSSLQRVDLLLTVTTHFAPELLLGASALFKLEKKESRSWVKKCIEASNEGITLTLTRKMGSKPGMFVVPMELMLSSN</sequence>
<evidence type="ECO:0000259" key="2">
    <source>
        <dbReference type="Pfam" id="PF24864"/>
    </source>
</evidence>
<feature type="compositionally biased region" description="Polar residues" evidence="1">
    <location>
        <begin position="1"/>
        <end position="16"/>
    </location>
</feature>
<dbReference type="Pfam" id="PF24864">
    <property type="entry name" value="DUF7730"/>
    <property type="match status" value="1"/>
</dbReference>
<name>A0A6A5KHJ0_9PLEO</name>
<dbReference type="AlphaFoldDB" id="A0A6A5KHJ0"/>
<organism evidence="3 4">
    <name type="scientific">Decorospora gaudefroyi</name>
    <dbReference type="NCBI Taxonomy" id="184978"/>
    <lineage>
        <taxon>Eukaryota</taxon>
        <taxon>Fungi</taxon>
        <taxon>Dikarya</taxon>
        <taxon>Ascomycota</taxon>
        <taxon>Pezizomycotina</taxon>
        <taxon>Dothideomycetes</taxon>
        <taxon>Pleosporomycetidae</taxon>
        <taxon>Pleosporales</taxon>
        <taxon>Pleosporineae</taxon>
        <taxon>Pleosporaceae</taxon>
        <taxon>Decorospora</taxon>
    </lineage>
</organism>
<feature type="domain" description="DUF7730" evidence="2">
    <location>
        <begin position="58"/>
        <end position="102"/>
    </location>
</feature>
<evidence type="ECO:0000256" key="1">
    <source>
        <dbReference type="SAM" id="MobiDB-lite"/>
    </source>
</evidence>
<keyword evidence="4" id="KW-1185">Reference proteome</keyword>
<reference evidence="3" key="1">
    <citation type="submission" date="2020-01" db="EMBL/GenBank/DDBJ databases">
        <authorList>
            <consortium name="DOE Joint Genome Institute"/>
            <person name="Haridas S."/>
            <person name="Albert R."/>
            <person name="Binder M."/>
            <person name="Bloem J."/>
            <person name="Labutti K."/>
            <person name="Salamov A."/>
            <person name="Andreopoulos B."/>
            <person name="Baker S.E."/>
            <person name="Barry K."/>
            <person name="Bills G."/>
            <person name="Bluhm B.H."/>
            <person name="Cannon C."/>
            <person name="Castanera R."/>
            <person name="Culley D.E."/>
            <person name="Daum C."/>
            <person name="Ezra D."/>
            <person name="Gonzalez J.B."/>
            <person name="Henrissat B."/>
            <person name="Kuo A."/>
            <person name="Liang C."/>
            <person name="Lipzen A."/>
            <person name="Lutzoni F."/>
            <person name="Magnuson J."/>
            <person name="Mondo S."/>
            <person name="Nolan M."/>
            <person name="Ohm R."/>
            <person name="Pangilinan J."/>
            <person name="Park H.-J."/>
            <person name="Ramirez L."/>
            <person name="Alfaro M."/>
            <person name="Sun H."/>
            <person name="Tritt A."/>
            <person name="Yoshinaga Y."/>
            <person name="Zwiers L.-H."/>
            <person name="Turgeon B.G."/>
            <person name="Goodwin S.B."/>
            <person name="Spatafora J.W."/>
            <person name="Crous P.W."/>
            <person name="Grigoriev I.V."/>
        </authorList>
    </citation>
    <scope>NUCLEOTIDE SEQUENCE</scope>
    <source>
        <strain evidence="3">P77</strain>
    </source>
</reference>
<gene>
    <name evidence="3" type="ORF">BDW02DRAFT_495992</name>
</gene>
<dbReference type="EMBL" id="ML975287">
    <property type="protein sequence ID" value="KAF1835439.1"/>
    <property type="molecule type" value="Genomic_DNA"/>
</dbReference>
<proteinExistence type="predicted"/>
<dbReference type="Proteomes" id="UP000800040">
    <property type="component" value="Unassembled WGS sequence"/>
</dbReference>
<dbReference type="OrthoDB" id="5413827at2759"/>
<dbReference type="PANTHER" id="PTHR38790">
    <property type="entry name" value="2EXR DOMAIN-CONTAINING PROTEIN-RELATED"/>
    <property type="match status" value="1"/>
</dbReference>
<evidence type="ECO:0000313" key="3">
    <source>
        <dbReference type="EMBL" id="KAF1835439.1"/>
    </source>
</evidence>
<protein>
    <recommendedName>
        <fullName evidence="2">DUF7730 domain-containing protein</fullName>
    </recommendedName>
</protein>
<dbReference type="PANTHER" id="PTHR38790:SF4">
    <property type="entry name" value="2EXR DOMAIN-CONTAINING PROTEIN"/>
    <property type="match status" value="1"/>
</dbReference>
<dbReference type="InterPro" id="IPR056632">
    <property type="entry name" value="DUF7730"/>
</dbReference>
<feature type="region of interest" description="Disordered" evidence="1">
    <location>
        <begin position="1"/>
        <end position="24"/>
    </location>
</feature>